<dbReference type="EMBL" id="CP092624">
    <property type="protein sequence ID" value="UMM31764.1"/>
    <property type="molecule type" value="Genomic_DNA"/>
</dbReference>
<name>A0AAE9EUD2_CAEBR</name>
<protein>
    <submittedName>
        <fullName evidence="1">Uncharacterized protein</fullName>
    </submittedName>
</protein>
<sequence length="168" mass="19941">MRARRSSWLPGCPPPLNFEHFEEHFQRRFQSQSGLNQDDKKGRKAAWFPWRTNFQIFKDSLQCGFQDSPNLNQEERKDKVLLGFRDASNFQSSEDSFKGGFQDWQRSNQYDRNSEIKNERTPINSNPGWTEDFRNLHANLIRSRMRRGKRISDVTRPSCGEIVELREL</sequence>
<evidence type="ECO:0000313" key="1">
    <source>
        <dbReference type="EMBL" id="UMM31764.1"/>
    </source>
</evidence>
<dbReference type="Proteomes" id="UP000829354">
    <property type="component" value="Chromosome V"/>
</dbReference>
<reference evidence="1 2" key="1">
    <citation type="submission" date="2022-04" db="EMBL/GenBank/DDBJ databases">
        <title>Chromosome-level reference genomes for two strains of Caenorhabditis briggsae: an improved platform for comparative genomics.</title>
        <authorList>
            <person name="Stevens L."/>
            <person name="Andersen E."/>
        </authorList>
    </citation>
    <scope>NUCLEOTIDE SEQUENCE [LARGE SCALE GENOMIC DNA]</scope>
    <source>
        <strain evidence="1">VX34</strain>
        <tissue evidence="1">Whole-organism</tissue>
    </source>
</reference>
<organism evidence="1 2">
    <name type="scientific">Caenorhabditis briggsae</name>
    <dbReference type="NCBI Taxonomy" id="6238"/>
    <lineage>
        <taxon>Eukaryota</taxon>
        <taxon>Metazoa</taxon>
        <taxon>Ecdysozoa</taxon>
        <taxon>Nematoda</taxon>
        <taxon>Chromadorea</taxon>
        <taxon>Rhabditida</taxon>
        <taxon>Rhabditina</taxon>
        <taxon>Rhabditomorpha</taxon>
        <taxon>Rhabditoidea</taxon>
        <taxon>Rhabditidae</taxon>
        <taxon>Peloderinae</taxon>
        <taxon>Caenorhabditis</taxon>
    </lineage>
</organism>
<keyword evidence="2" id="KW-1185">Reference proteome</keyword>
<gene>
    <name evidence="1" type="ORF">L5515_005830</name>
</gene>
<evidence type="ECO:0000313" key="2">
    <source>
        <dbReference type="Proteomes" id="UP000829354"/>
    </source>
</evidence>
<accession>A0AAE9EUD2</accession>
<proteinExistence type="predicted"/>
<dbReference type="AlphaFoldDB" id="A0AAE9EUD2"/>